<keyword evidence="7" id="KW-0449">Lipoprotein</keyword>
<dbReference type="GeneID" id="59283796"/>
<feature type="chain" id="PRO_5034501109" description="Copper acquisition factor BIM1-like domain-containing protein" evidence="8">
    <location>
        <begin position="25"/>
        <end position="246"/>
    </location>
</feature>
<comment type="subcellular location">
    <subcellularLocation>
        <location evidence="1">Cell membrane</location>
        <topology evidence="1">Lipid-anchor</topology>
        <topology evidence="1">GPI-anchor</topology>
    </subcellularLocation>
</comment>
<dbReference type="InterPro" id="IPR046936">
    <property type="entry name" value="BIM1-like"/>
</dbReference>
<keyword evidence="2" id="KW-1003">Cell membrane</keyword>
<evidence type="ECO:0000256" key="6">
    <source>
        <dbReference type="ARBA" id="ARBA00023180"/>
    </source>
</evidence>
<dbReference type="EMBL" id="JACCJC010000005">
    <property type="protein sequence ID" value="KAF6239578.1"/>
    <property type="molecule type" value="Genomic_DNA"/>
</dbReference>
<keyword evidence="4 8" id="KW-0732">Signal</keyword>
<evidence type="ECO:0000256" key="2">
    <source>
        <dbReference type="ARBA" id="ARBA00022475"/>
    </source>
</evidence>
<dbReference type="Proteomes" id="UP000578531">
    <property type="component" value="Unassembled WGS sequence"/>
</dbReference>
<evidence type="ECO:0000313" key="10">
    <source>
        <dbReference type="EMBL" id="KAF6239578.1"/>
    </source>
</evidence>
<feature type="domain" description="Copper acquisition factor BIM1-like" evidence="9">
    <location>
        <begin position="24"/>
        <end position="204"/>
    </location>
</feature>
<dbReference type="GO" id="GO:0005886">
    <property type="term" value="C:plasma membrane"/>
    <property type="evidence" value="ECO:0007669"/>
    <property type="project" value="UniProtKB-SubCell"/>
</dbReference>
<feature type="signal peptide" evidence="8">
    <location>
        <begin position="1"/>
        <end position="24"/>
    </location>
</feature>
<keyword evidence="3" id="KW-0336">GPI-anchor</keyword>
<comment type="caution">
    <text evidence="10">The sequence shown here is derived from an EMBL/GenBank/DDBJ whole genome shotgun (WGS) entry which is preliminary data.</text>
</comment>
<keyword evidence="5" id="KW-0472">Membrane</keyword>
<dbReference type="PANTHER" id="PTHR34992:SF10">
    <property type="entry name" value="COPPER ACQUISITION FACTOR BIM1-LIKE DOMAIN-CONTAINING PROTEIN"/>
    <property type="match status" value="1"/>
</dbReference>
<protein>
    <recommendedName>
        <fullName evidence="9">Copper acquisition factor BIM1-like domain-containing protein</fullName>
    </recommendedName>
</protein>
<evidence type="ECO:0000256" key="1">
    <source>
        <dbReference type="ARBA" id="ARBA00004609"/>
    </source>
</evidence>
<organism evidence="10 11">
    <name type="scientific">Letharia columbiana</name>
    <dbReference type="NCBI Taxonomy" id="112416"/>
    <lineage>
        <taxon>Eukaryota</taxon>
        <taxon>Fungi</taxon>
        <taxon>Dikarya</taxon>
        <taxon>Ascomycota</taxon>
        <taxon>Pezizomycotina</taxon>
        <taxon>Lecanoromycetes</taxon>
        <taxon>OSLEUM clade</taxon>
        <taxon>Lecanoromycetidae</taxon>
        <taxon>Lecanorales</taxon>
        <taxon>Lecanorineae</taxon>
        <taxon>Parmeliaceae</taxon>
        <taxon>Letharia</taxon>
    </lineage>
</organism>
<evidence type="ECO:0000256" key="7">
    <source>
        <dbReference type="ARBA" id="ARBA00023288"/>
    </source>
</evidence>
<proteinExistence type="predicted"/>
<accession>A0A8H6G2W3</accession>
<evidence type="ECO:0000313" key="11">
    <source>
        <dbReference type="Proteomes" id="UP000578531"/>
    </source>
</evidence>
<dbReference type="Pfam" id="PF20238">
    <property type="entry name" value="BIM1-like_dom"/>
    <property type="match status" value="1"/>
</dbReference>
<evidence type="ECO:0000256" key="5">
    <source>
        <dbReference type="ARBA" id="ARBA00023136"/>
    </source>
</evidence>
<dbReference type="CDD" id="cd21176">
    <property type="entry name" value="LPMO_auxiliary-like"/>
    <property type="match status" value="1"/>
</dbReference>
<dbReference type="GO" id="GO:0098552">
    <property type="term" value="C:side of membrane"/>
    <property type="evidence" value="ECO:0007669"/>
    <property type="project" value="UniProtKB-KW"/>
</dbReference>
<dbReference type="OrthoDB" id="5329488at2759"/>
<dbReference type="PANTHER" id="PTHR34992">
    <property type="entry name" value="HYPHAL ANASTAMOSIS-7 PROTEIN"/>
    <property type="match status" value="1"/>
</dbReference>
<evidence type="ECO:0000259" key="9">
    <source>
        <dbReference type="Pfam" id="PF20238"/>
    </source>
</evidence>
<keyword evidence="6" id="KW-0325">Glycoprotein</keyword>
<dbReference type="InterPro" id="IPR046530">
    <property type="entry name" value="BIM1-like_dom"/>
</dbReference>
<reference evidence="10 11" key="1">
    <citation type="journal article" date="2020" name="Genomics">
        <title>Complete, high-quality genomes from long-read metagenomic sequencing of two wolf lichen thalli reveals enigmatic genome architecture.</title>
        <authorList>
            <person name="McKenzie S.K."/>
            <person name="Walston R.F."/>
            <person name="Allen J.L."/>
        </authorList>
    </citation>
    <scope>NUCLEOTIDE SEQUENCE [LARGE SCALE GENOMIC DNA]</scope>
    <source>
        <strain evidence="10">WasteWater2</strain>
    </source>
</reference>
<sequence>MLKSHSLLLVATTCLSLLSTLVSSHTVITYPGMRGDNLHTTGNITGLNGSDIAGTNGLGVGNDNTYPYGMQWIYPCGGMPMSTNRTNWPVTGGAIGIQPGWFQGHNYALFYINLGDGTVPENYSLIMQPVFGIVGPDNLAYNGSFCLPQVPLPANYTAVVGTNATIQIIEAAQHGAALFNCVDITFADPKDVPEVTPDNCANTSDITLQYVYSTNSQTSNAEVLCSSKVTWMASIPLALMVMWGLL</sequence>
<evidence type="ECO:0000256" key="8">
    <source>
        <dbReference type="SAM" id="SignalP"/>
    </source>
</evidence>
<evidence type="ECO:0000256" key="4">
    <source>
        <dbReference type="ARBA" id="ARBA00022729"/>
    </source>
</evidence>
<gene>
    <name evidence="10" type="ORF">HO173_002122</name>
</gene>
<keyword evidence="11" id="KW-1185">Reference proteome</keyword>
<dbReference type="RefSeq" id="XP_037168853.1">
    <property type="nucleotide sequence ID" value="XM_037304058.1"/>
</dbReference>
<evidence type="ECO:0000256" key="3">
    <source>
        <dbReference type="ARBA" id="ARBA00022622"/>
    </source>
</evidence>
<dbReference type="AlphaFoldDB" id="A0A8H6G2W3"/>
<name>A0A8H6G2W3_9LECA</name>